<gene>
    <name evidence="2" type="ORF">FYJ51_08225</name>
</gene>
<dbReference type="Pfam" id="PF03690">
    <property type="entry name" value="MYG1_exonuc"/>
    <property type="match status" value="1"/>
</dbReference>
<evidence type="ECO:0000313" key="2">
    <source>
        <dbReference type="EMBL" id="MSS58892.1"/>
    </source>
</evidence>
<dbReference type="InterPro" id="IPR003226">
    <property type="entry name" value="MYG1_exonuclease"/>
</dbReference>
<protein>
    <submittedName>
        <fullName evidence="2">MYG1 family protein</fullName>
    </submittedName>
</protein>
<dbReference type="PANTHER" id="PTHR11215">
    <property type="entry name" value="METAL DEPENDENT HYDROLASE - RELATED"/>
    <property type="match status" value="1"/>
</dbReference>
<comment type="caution">
    <text evidence="2">The sequence shown here is derived from an EMBL/GenBank/DDBJ whole genome shotgun (WGS) entry which is preliminary data.</text>
</comment>
<dbReference type="AlphaFoldDB" id="A0A7X2TFQ8"/>
<dbReference type="GO" id="GO:0005737">
    <property type="term" value="C:cytoplasm"/>
    <property type="evidence" value="ECO:0007669"/>
    <property type="project" value="TreeGrafter"/>
</dbReference>
<name>A0A7X2TFQ8_9FIRM</name>
<evidence type="ECO:0000313" key="3">
    <source>
        <dbReference type="Proteomes" id="UP000461880"/>
    </source>
</evidence>
<dbReference type="PANTHER" id="PTHR11215:SF1">
    <property type="entry name" value="MYG1 EXONUCLEASE"/>
    <property type="match status" value="1"/>
</dbReference>
<organism evidence="2 3">
    <name type="scientific">Stecheria intestinalis</name>
    <dbReference type="NCBI Taxonomy" id="2606630"/>
    <lineage>
        <taxon>Bacteria</taxon>
        <taxon>Bacillati</taxon>
        <taxon>Bacillota</taxon>
        <taxon>Erysipelotrichia</taxon>
        <taxon>Erysipelotrichales</taxon>
        <taxon>Erysipelotrichaceae</taxon>
        <taxon>Stecheria</taxon>
    </lineage>
</organism>
<keyword evidence="3" id="KW-1185">Reference proteome</keyword>
<dbReference type="EMBL" id="VUMN01000018">
    <property type="protein sequence ID" value="MSS58892.1"/>
    <property type="molecule type" value="Genomic_DNA"/>
</dbReference>
<proteinExistence type="inferred from homology"/>
<dbReference type="RefSeq" id="WP_154504886.1">
    <property type="nucleotide sequence ID" value="NZ_VUMN01000018.1"/>
</dbReference>
<reference evidence="2 3" key="1">
    <citation type="submission" date="2019-08" db="EMBL/GenBank/DDBJ databases">
        <title>In-depth cultivation of the pig gut microbiome towards novel bacterial diversity and tailored functional studies.</title>
        <authorList>
            <person name="Wylensek D."/>
            <person name="Hitch T.C.A."/>
            <person name="Clavel T."/>
        </authorList>
    </citation>
    <scope>NUCLEOTIDE SEQUENCE [LARGE SCALE GENOMIC DNA]</scope>
    <source>
        <strain evidence="2 3">Oil+RF-744-GAM-WT-6</strain>
    </source>
</reference>
<dbReference type="Proteomes" id="UP000461880">
    <property type="component" value="Unassembled WGS sequence"/>
</dbReference>
<comment type="similarity">
    <text evidence="1">Belongs to the MYG1 family.</text>
</comment>
<evidence type="ECO:0000256" key="1">
    <source>
        <dbReference type="ARBA" id="ARBA00010105"/>
    </source>
</evidence>
<sequence>MSRALNLYTHDGIFHADEVFATAMFQIISEEIHVVRGSDTEIPENTSDWIVYDIGGGELDHHSPENKEANGTHPGTEIPYAACGLVWRKYYPEVLAAAGCPEQYQDLVYQKLENSLILGIDAEDNGYRPVAADLEHCPGMPEEMRKKILSDSRISYSITQMIRDFNPTWNSDLNPDDAFLDAVSFARDILLNRIDSIISSLDARDYVLRCISYSANHIMIMDRFAPWEGTLYAQQNNPKAQDIWYVIYPALRGGWNIQCALEDSDDRTKYRHPLPESWYGLRYDELQKASGIKDAIFCHVSGFLAGCGSQESALEMASIALRNGSEK</sequence>
<accession>A0A7X2TFQ8</accession>